<feature type="signal peptide" evidence="2">
    <location>
        <begin position="1"/>
        <end position="25"/>
    </location>
</feature>
<organism evidence="3 4">
    <name type="scientific">Komagataeibacter diospyri</name>
    <dbReference type="NCBI Taxonomy" id="1932662"/>
    <lineage>
        <taxon>Bacteria</taxon>
        <taxon>Pseudomonadati</taxon>
        <taxon>Pseudomonadota</taxon>
        <taxon>Alphaproteobacteria</taxon>
        <taxon>Acetobacterales</taxon>
        <taxon>Acetobacteraceae</taxon>
        <taxon>Komagataeibacter</taxon>
    </lineage>
</organism>
<gene>
    <name evidence="3" type="ORF">MSKU9_3044</name>
</gene>
<feature type="compositionally biased region" description="Polar residues" evidence="1">
    <location>
        <begin position="211"/>
        <end position="228"/>
    </location>
</feature>
<feature type="chain" id="PRO_5020592127" description="Lipoprotein" evidence="2">
    <location>
        <begin position="26"/>
        <end position="228"/>
    </location>
</feature>
<dbReference type="Proteomes" id="UP000315095">
    <property type="component" value="Unassembled WGS sequence"/>
</dbReference>
<comment type="caution">
    <text evidence="3">The sequence shown here is derived from an EMBL/GenBank/DDBJ whole genome shotgun (WGS) entry which is preliminary data.</text>
</comment>
<evidence type="ECO:0000256" key="2">
    <source>
        <dbReference type="SAM" id="SignalP"/>
    </source>
</evidence>
<evidence type="ECO:0000313" key="3">
    <source>
        <dbReference type="EMBL" id="GCE84903.1"/>
    </source>
</evidence>
<dbReference type="PROSITE" id="PS51257">
    <property type="entry name" value="PROKAR_LIPOPROTEIN"/>
    <property type="match status" value="1"/>
</dbReference>
<dbReference type="OrthoDB" id="7278894at2"/>
<evidence type="ECO:0008006" key="5">
    <source>
        <dbReference type="Google" id="ProtNLM"/>
    </source>
</evidence>
<keyword evidence="2" id="KW-0732">Signal</keyword>
<keyword evidence="4" id="KW-1185">Reference proteome</keyword>
<dbReference type="EMBL" id="BDLU01000065">
    <property type="protein sequence ID" value="GCE84903.1"/>
    <property type="molecule type" value="Genomic_DNA"/>
</dbReference>
<name>A0A4P5NTJ8_9PROT</name>
<dbReference type="RefSeq" id="WP_141262280.1">
    <property type="nucleotide sequence ID" value="NZ_BDLU01000065.1"/>
</dbReference>
<feature type="region of interest" description="Disordered" evidence="1">
    <location>
        <begin position="209"/>
        <end position="228"/>
    </location>
</feature>
<evidence type="ECO:0000256" key="1">
    <source>
        <dbReference type="SAM" id="MobiDB-lite"/>
    </source>
</evidence>
<evidence type="ECO:0000313" key="4">
    <source>
        <dbReference type="Proteomes" id="UP000315095"/>
    </source>
</evidence>
<reference evidence="4" key="1">
    <citation type="submission" date="2017-01" db="EMBL/GenBank/DDBJ databases">
        <title>Komagataeibacter sp. MSKU9 whole genome sequencing project.</title>
        <authorList>
            <person name="Matsutani M."/>
            <person name="Naloka K."/>
            <person name="Theeragool G."/>
            <person name="Yakushi T."/>
            <person name="Matsushita K."/>
        </authorList>
    </citation>
    <scope>NUCLEOTIDE SEQUENCE [LARGE SCALE GENOMIC DNA]</scope>
    <source>
        <strain evidence="4">MSKU9</strain>
    </source>
</reference>
<proteinExistence type="predicted"/>
<accession>A0A4P5NTJ8</accession>
<protein>
    <recommendedName>
        <fullName evidence="5">Lipoprotein</fullName>
    </recommendedName>
</protein>
<dbReference type="AlphaFoldDB" id="A0A4P5NTJ8"/>
<sequence length="228" mass="25123">MKKVSSLISSSVLCALLAGCYGTVAKEGIKYRHLSKMSEEQIQAKTIVTNQPWSKTAIVSQEKLYDNGHNWDHFGDNKVLTVDLTSFLYSVIKKSDISINYYLGIDTDVGGVAYQHMEYTEDGVKKYTNVTNIDNETSCDGAHVYAGRVSPDCHYETNAAFPISKELLEKIASSDQPFKVLFVSENSTIVPFDDIIAPSEARALLDRVQQEAASVTPATKAQPDTPSK</sequence>